<keyword evidence="3" id="KW-1185">Reference proteome</keyword>
<evidence type="ECO:0000313" key="3">
    <source>
        <dbReference type="Proteomes" id="UP000622552"/>
    </source>
</evidence>
<dbReference type="GO" id="GO:0016747">
    <property type="term" value="F:acyltransferase activity, transferring groups other than amino-acyl groups"/>
    <property type="evidence" value="ECO:0007669"/>
    <property type="project" value="InterPro"/>
</dbReference>
<accession>A0A8J7GUQ8</accession>
<evidence type="ECO:0000259" key="1">
    <source>
        <dbReference type="PROSITE" id="PS51186"/>
    </source>
</evidence>
<dbReference type="Pfam" id="PF00583">
    <property type="entry name" value="Acetyltransf_1"/>
    <property type="match status" value="1"/>
</dbReference>
<evidence type="ECO:0000313" key="2">
    <source>
        <dbReference type="EMBL" id="MBG6138824.1"/>
    </source>
</evidence>
<dbReference type="Gene3D" id="3.40.630.30">
    <property type="match status" value="1"/>
</dbReference>
<feature type="domain" description="N-acetyltransferase" evidence="1">
    <location>
        <begin position="4"/>
        <end position="173"/>
    </location>
</feature>
<protein>
    <submittedName>
        <fullName evidence="2">Ribosomal protein S18 acetylase RimI-like enzyme</fullName>
    </submittedName>
</protein>
<dbReference type="PROSITE" id="PS51186">
    <property type="entry name" value="GNAT"/>
    <property type="match status" value="1"/>
</dbReference>
<dbReference type="Proteomes" id="UP000622552">
    <property type="component" value="Unassembled WGS sequence"/>
</dbReference>
<sequence>MTLLVGRRAAVRLADEFREVYAAAFGTEPYFEDAEQAETWRQTFTLRHTGREGFRCAVVREKGRVLGFGYGYTGGYGQWWTDRVASLIAPELSAEWLGDHFEFVELAVLPGHQGRGLGAALHDALLAGLPHRRAVLSTWRFDTPARRLYLNRGWSALVEDLDGESSLFGRVLP</sequence>
<keyword evidence="2" id="KW-0689">Ribosomal protein</keyword>
<comment type="caution">
    <text evidence="2">The sequence shown here is derived from an EMBL/GenBank/DDBJ whole genome shotgun (WGS) entry which is preliminary data.</text>
</comment>
<dbReference type="SUPFAM" id="SSF55729">
    <property type="entry name" value="Acyl-CoA N-acyltransferases (Nat)"/>
    <property type="match status" value="1"/>
</dbReference>
<dbReference type="RefSeq" id="WP_197005541.1">
    <property type="nucleotide sequence ID" value="NZ_BONS01000009.1"/>
</dbReference>
<dbReference type="AlphaFoldDB" id="A0A8J7GUQ8"/>
<proteinExistence type="predicted"/>
<reference evidence="2" key="1">
    <citation type="submission" date="2020-11" db="EMBL/GenBank/DDBJ databases">
        <title>Sequencing the genomes of 1000 actinobacteria strains.</title>
        <authorList>
            <person name="Klenk H.-P."/>
        </authorList>
    </citation>
    <scope>NUCLEOTIDE SEQUENCE</scope>
    <source>
        <strain evidence="2">DSM 45356</strain>
    </source>
</reference>
<dbReference type="EMBL" id="JADOUF010000001">
    <property type="protein sequence ID" value="MBG6138824.1"/>
    <property type="molecule type" value="Genomic_DNA"/>
</dbReference>
<dbReference type="GO" id="GO:0005840">
    <property type="term" value="C:ribosome"/>
    <property type="evidence" value="ECO:0007669"/>
    <property type="project" value="UniProtKB-KW"/>
</dbReference>
<dbReference type="InterPro" id="IPR016181">
    <property type="entry name" value="Acyl_CoA_acyltransferase"/>
</dbReference>
<keyword evidence="2" id="KW-0687">Ribonucleoprotein</keyword>
<gene>
    <name evidence="2" type="ORF">IW245_005018</name>
</gene>
<organism evidence="2 3">
    <name type="scientific">Longispora fulva</name>
    <dbReference type="NCBI Taxonomy" id="619741"/>
    <lineage>
        <taxon>Bacteria</taxon>
        <taxon>Bacillati</taxon>
        <taxon>Actinomycetota</taxon>
        <taxon>Actinomycetes</taxon>
        <taxon>Micromonosporales</taxon>
        <taxon>Micromonosporaceae</taxon>
        <taxon>Longispora</taxon>
    </lineage>
</organism>
<name>A0A8J7GUQ8_9ACTN</name>
<dbReference type="InterPro" id="IPR000182">
    <property type="entry name" value="GNAT_dom"/>
</dbReference>